<evidence type="ECO:0000256" key="1">
    <source>
        <dbReference type="PIRSR" id="PIRSR005902-1"/>
    </source>
</evidence>
<dbReference type="InParanoid" id="A3LZK9"/>
<keyword evidence="1" id="KW-0479">Metal-binding</keyword>
<dbReference type="Pfam" id="PF01026">
    <property type="entry name" value="TatD_DNase"/>
    <property type="match status" value="1"/>
</dbReference>
<dbReference type="FunCoup" id="A3LZK9">
    <property type="interactions" value="48"/>
</dbReference>
<name>A3LZK9_PICST</name>
<reference evidence="2 3" key="1">
    <citation type="journal article" date="2007" name="Nat. Biotechnol.">
        <title>Genome sequence of the lignocellulose-bioconverting and xylose-fermenting yeast Pichia stipitis.</title>
        <authorList>
            <person name="Jeffries T.W."/>
            <person name="Grigoriev I.V."/>
            <person name="Grimwood J."/>
            <person name="Laplaza J.M."/>
            <person name="Aerts A."/>
            <person name="Salamov A."/>
            <person name="Schmutz J."/>
            <person name="Lindquist E."/>
            <person name="Dehal P."/>
            <person name="Shapiro H."/>
            <person name="Jin Y.S."/>
            <person name="Passoth V."/>
            <person name="Richardson P.M."/>
        </authorList>
    </citation>
    <scope>NUCLEOTIDE SEQUENCE [LARGE SCALE GENOMIC DNA]</scope>
    <source>
        <strain evidence="3">ATCC 58785 / CBS 6054 / NBRC 10063 / NRRL Y-11545</strain>
    </source>
</reference>
<accession>A3LZK9</accession>
<dbReference type="InterPro" id="IPR053044">
    <property type="entry name" value="Metallo-hydrolase/TatD-type"/>
</dbReference>
<dbReference type="InterPro" id="IPR001130">
    <property type="entry name" value="TatD-like"/>
</dbReference>
<feature type="binding site" evidence="1">
    <location>
        <position position="206"/>
    </location>
    <ligand>
        <name>a divalent metal cation</name>
        <dbReference type="ChEBI" id="CHEBI:60240"/>
        <label>2</label>
    </ligand>
</feature>
<feature type="binding site" evidence="1">
    <location>
        <position position="147"/>
    </location>
    <ligand>
        <name>a divalent metal cation</name>
        <dbReference type="ChEBI" id="CHEBI:60240"/>
        <label>1</label>
    </ligand>
</feature>
<keyword evidence="3" id="KW-1185">Reference proteome</keyword>
<dbReference type="Proteomes" id="UP000002258">
    <property type="component" value="Chromosome 7"/>
</dbReference>
<dbReference type="GO" id="GO:0046872">
    <property type="term" value="F:metal ion binding"/>
    <property type="evidence" value="ECO:0007669"/>
    <property type="project" value="UniProtKB-KW"/>
</dbReference>
<sequence>MSNISIALSLADSHCHIGIDCTDSDIDALADQFNNGLVDKDDFFHIMTTYHLDVGFVDRLLSQLKSSVVVAYFGVHPWYSHLFSTEDHGDVDLLQLKKLHYNKVLVPAPSEDLLSVLPVPISLEEHMTKLERLIEIHGHKFKCGIGEIGLDKLFRVPSNGYFGSQLAQNNGATKLSSCKVSMEHQTAVFDRQLQLANKLKKHISVHCVKAHGLLYDIIPRYTSISSVILHSYSGSSDQAKRWITTYKGKKSKLFFSFSNWINGTDNKRCLLEDIIGYAEDNQILVETDVSVDDYLVRGKHEDYFLHLEGIFEKVGTILGRDQDEMVELLRRNMCRSIE</sequence>
<dbReference type="AlphaFoldDB" id="A3LZK9"/>
<dbReference type="HOGENOM" id="CLU_031506_3_1_1"/>
<dbReference type="PANTHER" id="PTHR47345:SF1">
    <property type="entry name" value="CUT9-INTERACTING PROTEIN SCN1"/>
    <property type="match status" value="1"/>
</dbReference>
<dbReference type="KEGG" id="pic:PICST_50114"/>
<dbReference type="PANTHER" id="PTHR47345">
    <property type="entry name" value="CUT9-INTERACTING PROTEIN SCN1"/>
    <property type="match status" value="1"/>
</dbReference>
<dbReference type="OrthoDB" id="413993at2759"/>
<dbReference type="PIRSF" id="PIRSF005902">
    <property type="entry name" value="DNase_TatD"/>
    <property type="match status" value="1"/>
</dbReference>
<dbReference type="OMA" id="VPCFGWH"/>
<feature type="binding site" evidence="1">
    <location>
        <position position="288"/>
    </location>
    <ligand>
        <name>a divalent metal cation</name>
        <dbReference type="ChEBI" id="CHEBI:60240"/>
        <label>1</label>
    </ligand>
</feature>
<dbReference type="InterPro" id="IPR032466">
    <property type="entry name" value="Metal_Hydrolase"/>
</dbReference>
<protein>
    <submittedName>
        <fullName evidence="2">Uncharacterized protein</fullName>
    </submittedName>
</protein>
<organism evidence="2 3">
    <name type="scientific">Scheffersomyces stipitis (strain ATCC 58785 / CBS 6054 / NBRC 10063 / NRRL Y-11545)</name>
    <name type="common">Yeast</name>
    <name type="synonym">Pichia stipitis</name>
    <dbReference type="NCBI Taxonomy" id="322104"/>
    <lineage>
        <taxon>Eukaryota</taxon>
        <taxon>Fungi</taxon>
        <taxon>Dikarya</taxon>
        <taxon>Ascomycota</taxon>
        <taxon>Saccharomycotina</taxon>
        <taxon>Pichiomycetes</taxon>
        <taxon>Debaryomycetaceae</taxon>
        <taxon>Scheffersomyces</taxon>
    </lineage>
</organism>
<feature type="binding site" evidence="1">
    <location>
        <position position="230"/>
    </location>
    <ligand>
        <name>a divalent metal cation</name>
        <dbReference type="ChEBI" id="CHEBI:60240"/>
        <label>2</label>
    </ligand>
</feature>
<gene>
    <name evidence="2" type="ORF">PICST_50114</name>
</gene>
<dbReference type="RefSeq" id="XP_001386205.2">
    <property type="nucleotide sequence ID" value="XM_001386168.1"/>
</dbReference>
<dbReference type="eggNOG" id="KOG3020">
    <property type="taxonomic scope" value="Eukaryota"/>
</dbReference>
<dbReference type="EMBL" id="CP000501">
    <property type="protein sequence ID" value="ABN68176.2"/>
    <property type="molecule type" value="Genomic_DNA"/>
</dbReference>
<dbReference type="SUPFAM" id="SSF51556">
    <property type="entry name" value="Metallo-dependent hydrolases"/>
    <property type="match status" value="1"/>
</dbReference>
<dbReference type="GeneID" id="4840560"/>
<proteinExistence type="predicted"/>
<evidence type="ECO:0000313" key="2">
    <source>
        <dbReference type="EMBL" id="ABN68176.2"/>
    </source>
</evidence>
<dbReference type="GO" id="GO:0016788">
    <property type="term" value="F:hydrolase activity, acting on ester bonds"/>
    <property type="evidence" value="ECO:0007669"/>
    <property type="project" value="InterPro"/>
</dbReference>
<evidence type="ECO:0000313" key="3">
    <source>
        <dbReference type="Proteomes" id="UP000002258"/>
    </source>
</evidence>
<dbReference type="Gene3D" id="3.20.20.140">
    <property type="entry name" value="Metal-dependent hydrolases"/>
    <property type="match status" value="1"/>
</dbReference>